<comment type="caution">
    <text evidence="2">The sequence shown here is derived from an EMBL/GenBank/DDBJ whole genome shotgun (WGS) entry which is preliminary data.</text>
</comment>
<gene>
    <name evidence="2" type="ORF">HJG60_009384</name>
</gene>
<name>A0A834DCG3_9CHIR</name>
<dbReference type="EMBL" id="JABVXQ010000015">
    <property type="protein sequence ID" value="KAF6074974.1"/>
    <property type="molecule type" value="Genomic_DNA"/>
</dbReference>
<reference evidence="2 3" key="1">
    <citation type="journal article" date="2020" name="Nature">
        <title>Six reference-quality genomes reveal evolution of bat adaptations.</title>
        <authorList>
            <person name="Jebb D."/>
            <person name="Huang Z."/>
            <person name="Pippel M."/>
            <person name="Hughes G.M."/>
            <person name="Lavrichenko K."/>
            <person name="Devanna P."/>
            <person name="Winkler S."/>
            <person name="Jermiin L.S."/>
            <person name="Skirmuntt E.C."/>
            <person name="Katzourakis A."/>
            <person name="Burkitt-Gray L."/>
            <person name="Ray D.A."/>
            <person name="Sullivan K.A.M."/>
            <person name="Roscito J.G."/>
            <person name="Kirilenko B.M."/>
            <person name="Davalos L.M."/>
            <person name="Corthals A.P."/>
            <person name="Power M.L."/>
            <person name="Jones G."/>
            <person name="Ransome R.D."/>
            <person name="Dechmann D.K.N."/>
            <person name="Locatelli A.G."/>
            <person name="Puechmaille S.J."/>
            <person name="Fedrigo O."/>
            <person name="Jarvis E.D."/>
            <person name="Hiller M."/>
            <person name="Vernes S.C."/>
            <person name="Myers E.W."/>
            <person name="Teeling E.C."/>
        </authorList>
    </citation>
    <scope>NUCLEOTIDE SEQUENCE [LARGE SCALE GENOMIC DNA]</scope>
    <source>
        <strain evidence="2">Bat1K_MPI-CBG_1</strain>
    </source>
</reference>
<feature type="region of interest" description="Disordered" evidence="1">
    <location>
        <begin position="163"/>
        <end position="189"/>
    </location>
</feature>
<dbReference type="AlphaFoldDB" id="A0A834DCG3"/>
<organism evidence="2 3">
    <name type="scientific">Phyllostomus discolor</name>
    <name type="common">pale spear-nosed bat</name>
    <dbReference type="NCBI Taxonomy" id="89673"/>
    <lineage>
        <taxon>Eukaryota</taxon>
        <taxon>Metazoa</taxon>
        <taxon>Chordata</taxon>
        <taxon>Craniata</taxon>
        <taxon>Vertebrata</taxon>
        <taxon>Euteleostomi</taxon>
        <taxon>Mammalia</taxon>
        <taxon>Eutheria</taxon>
        <taxon>Laurasiatheria</taxon>
        <taxon>Chiroptera</taxon>
        <taxon>Yangochiroptera</taxon>
        <taxon>Phyllostomidae</taxon>
        <taxon>Phyllostominae</taxon>
        <taxon>Phyllostomus</taxon>
    </lineage>
</organism>
<evidence type="ECO:0000256" key="1">
    <source>
        <dbReference type="SAM" id="MobiDB-lite"/>
    </source>
</evidence>
<feature type="compositionally biased region" description="Gly residues" evidence="1">
    <location>
        <begin position="168"/>
        <end position="178"/>
    </location>
</feature>
<evidence type="ECO:0000313" key="3">
    <source>
        <dbReference type="Proteomes" id="UP000664940"/>
    </source>
</evidence>
<accession>A0A834DCG3</accession>
<protein>
    <submittedName>
        <fullName evidence="2">Uncharacterized protein</fullName>
    </submittedName>
</protein>
<evidence type="ECO:0000313" key="2">
    <source>
        <dbReference type="EMBL" id="KAF6074974.1"/>
    </source>
</evidence>
<sequence length="199" mass="20952">MAKYTICTSVPCPASTPVFPSASQPPRPLFNTRATFRRGRLAWLLKPGLWEQPALMSSEDSASFSLCDAGQVPWPLRAHVTPPALWFHGVVETGESSLRGVSNGASCVVSVLRRISPRGYSPRSSPVVPSPFPSVSLQLETGQSPSAATSGHQGGCWEAGRPFLLPGRPGGGGPGRGPGRAPLPGPETISHLHCVPGEW</sequence>
<proteinExistence type="predicted"/>
<dbReference type="Proteomes" id="UP000664940">
    <property type="component" value="Unassembled WGS sequence"/>
</dbReference>